<reference evidence="1" key="1">
    <citation type="submission" date="2023-04" db="EMBL/GenBank/DDBJ databases">
        <title>A chromosome-level genome assembly of the parasitoid wasp Eretmocerus hayati.</title>
        <authorList>
            <person name="Zhong Y."/>
            <person name="Liu S."/>
            <person name="Liu Y."/>
        </authorList>
    </citation>
    <scope>NUCLEOTIDE SEQUENCE</scope>
    <source>
        <strain evidence="1">ZJU_SS_LIU_2023</strain>
    </source>
</reference>
<sequence length="640" mass="73704">MEKERKAILEMFCSSLHCEYASREILRVSKSYIHAQSIREEGNGYFRHPYHDNFTHELIFQKYCLSLALTEKNSEQQAEAYGNRSALLLHLTRYEDCMIDTKRAINMTKSSLLKCRLLCREVACLVALGSSDAEKTLQKAKLWMNRCENKKTAIEYVRNAEAIVKKSNGKPKERKFFHNKVVPVKHRINDFSNVTVLYNIKYGNHAVAMRDIQPGEVVFVEKPYVTCLYFQRAHFYCSHCFISSWTMIPCDECSWCMFCSEKCKTEAWEKYHSIECPAYGYFIKNNTDVDCIVQCSLRSVIIGVNEAGSIKNLQNILKATDKGKYPTKFFEDSELQNTSFTSLYSLSSETSVEEKYLSMFPDTTLRLLVALAKYTHFFGRKLNVTEILSFGTNEDVIFIGSLILKLMKISTVNGQSVVNRSIYSGLNGAPHPDLTYLSKGFSISILSSLINHSCNPNVSRCFTEDNNVVVYALQPIQKGSQIFDCYLDGFHGISNRMKLEGYHNTFYEIPKHVRGEILRKRHGVICDCDPCVKNWPPLKPVLKDLIKRKPESYHKKLFKEPLEMKLFKSNKKMINLAESSEDAEYNPSMVSNLSKSIQEALNSQLPPTSIITWELIITLKRVFDRLYGYRFFIPNDSDLY</sequence>
<proteinExistence type="predicted"/>
<accession>A0ACC2NCK1</accession>
<protein>
    <submittedName>
        <fullName evidence="1">Uncharacterized protein</fullName>
    </submittedName>
</protein>
<dbReference type="Proteomes" id="UP001239111">
    <property type="component" value="Chromosome 4"/>
</dbReference>
<name>A0ACC2NCK1_9HYME</name>
<organism evidence="1 2">
    <name type="scientific">Eretmocerus hayati</name>
    <dbReference type="NCBI Taxonomy" id="131215"/>
    <lineage>
        <taxon>Eukaryota</taxon>
        <taxon>Metazoa</taxon>
        <taxon>Ecdysozoa</taxon>
        <taxon>Arthropoda</taxon>
        <taxon>Hexapoda</taxon>
        <taxon>Insecta</taxon>
        <taxon>Pterygota</taxon>
        <taxon>Neoptera</taxon>
        <taxon>Endopterygota</taxon>
        <taxon>Hymenoptera</taxon>
        <taxon>Apocrita</taxon>
        <taxon>Proctotrupomorpha</taxon>
        <taxon>Chalcidoidea</taxon>
        <taxon>Aphelinidae</taxon>
        <taxon>Aphelininae</taxon>
        <taxon>Eretmocerus</taxon>
    </lineage>
</organism>
<keyword evidence="2" id="KW-1185">Reference proteome</keyword>
<comment type="caution">
    <text evidence="1">The sequence shown here is derived from an EMBL/GenBank/DDBJ whole genome shotgun (WGS) entry which is preliminary data.</text>
</comment>
<evidence type="ECO:0000313" key="2">
    <source>
        <dbReference type="Proteomes" id="UP001239111"/>
    </source>
</evidence>
<evidence type="ECO:0000313" key="1">
    <source>
        <dbReference type="EMBL" id="KAJ8667365.1"/>
    </source>
</evidence>
<dbReference type="EMBL" id="CM056744">
    <property type="protein sequence ID" value="KAJ8667365.1"/>
    <property type="molecule type" value="Genomic_DNA"/>
</dbReference>
<gene>
    <name evidence="1" type="ORF">QAD02_009027</name>
</gene>